<comment type="caution">
    <text evidence="1">The sequence shown here is derived from an EMBL/GenBank/DDBJ whole genome shotgun (WGS) entry which is preliminary data.</text>
</comment>
<dbReference type="AlphaFoldDB" id="A0A565B9V4"/>
<evidence type="ECO:0000313" key="1">
    <source>
        <dbReference type="EMBL" id="VVA98121.1"/>
    </source>
</evidence>
<dbReference type="EMBL" id="CABITT030000003">
    <property type="protein sequence ID" value="VVA98121.1"/>
    <property type="molecule type" value="Genomic_DNA"/>
</dbReference>
<organism evidence="1 2">
    <name type="scientific">Arabis nemorensis</name>
    <dbReference type="NCBI Taxonomy" id="586526"/>
    <lineage>
        <taxon>Eukaryota</taxon>
        <taxon>Viridiplantae</taxon>
        <taxon>Streptophyta</taxon>
        <taxon>Embryophyta</taxon>
        <taxon>Tracheophyta</taxon>
        <taxon>Spermatophyta</taxon>
        <taxon>Magnoliopsida</taxon>
        <taxon>eudicotyledons</taxon>
        <taxon>Gunneridae</taxon>
        <taxon>Pentapetalae</taxon>
        <taxon>rosids</taxon>
        <taxon>malvids</taxon>
        <taxon>Brassicales</taxon>
        <taxon>Brassicaceae</taxon>
        <taxon>Arabideae</taxon>
        <taxon>Arabis</taxon>
    </lineage>
</organism>
<accession>A0A565B9V4</accession>
<reference evidence="1" key="1">
    <citation type="submission" date="2019-07" db="EMBL/GenBank/DDBJ databases">
        <authorList>
            <person name="Dittberner H."/>
        </authorList>
    </citation>
    <scope>NUCLEOTIDE SEQUENCE [LARGE SCALE GENOMIC DNA]</scope>
</reference>
<gene>
    <name evidence="1" type="ORF">ANE_LOCUS8566</name>
</gene>
<dbReference type="Proteomes" id="UP000489600">
    <property type="component" value="Unassembled WGS sequence"/>
</dbReference>
<proteinExistence type="predicted"/>
<name>A0A565B9V4_9BRAS</name>
<sequence length="113" mass="12762">MNMLTYNNNVDALSRQIYQYCKVDDYSGSLGVQETGTNQFENPNMQGYNNFNAEDYLRLLGVQDTGLNGFQNMNMTGYNNNISTTNGVSNQFVQFPNQRAGPAFRFGSAHTQY</sequence>
<evidence type="ECO:0000313" key="2">
    <source>
        <dbReference type="Proteomes" id="UP000489600"/>
    </source>
</evidence>
<protein>
    <submittedName>
        <fullName evidence="1">Uncharacterized protein</fullName>
    </submittedName>
</protein>
<dbReference type="OrthoDB" id="601557at2759"/>
<keyword evidence="2" id="KW-1185">Reference proteome</keyword>